<feature type="chain" id="PRO_5045336709" evidence="2">
    <location>
        <begin position="19"/>
        <end position="329"/>
    </location>
</feature>
<dbReference type="InterPro" id="IPR011990">
    <property type="entry name" value="TPR-like_helical_dom_sf"/>
</dbReference>
<dbReference type="SUPFAM" id="SSF48452">
    <property type="entry name" value="TPR-like"/>
    <property type="match status" value="1"/>
</dbReference>
<proteinExistence type="predicted"/>
<name>A0ABV6BGX5_9GAMM</name>
<feature type="region of interest" description="Disordered" evidence="1">
    <location>
        <begin position="301"/>
        <end position="329"/>
    </location>
</feature>
<organism evidence="3 4">
    <name type="scientific">Rheinheimera tilapiae</name>
    <dbReference type="NCBI Taxonomy" id="875043"/>
    <lineage>
        <taxon>Bacteria</taxon>
        <taxon>Pseudomonadati</taxon>
        <taxon>Pseudomonadota</taxon>
        <taxon>Gammaproteobacteria</taxon>
        <taxon>Chromatiales</taxon>
        <taxon>Chromatiaceae</taxon>
        <taxon>Rheinheimera</taxon>
    </lineage>
</organism>
<dbReference type="EMBL" id="JBHLXP010000003">
    <property type="protein sequence ID" value="MFC0049342.1"/>
    <property type="molecule type" value="Genomic_DNA"/>
</dbReference>
<gene>
    <name evidence="3" type="ORF">ACFFJP_13685</name>
</gene>
<reference evidence="3 4" key="1">
    <citation type="submission" date="2024-09" db="EMBL/GenBank/DDBJ databases">
        <authorList>
            <person name="Sun Q."/>
            <person name="Mori K."/>
        </authorList>
    </citation>
    <scope>NUCLEOTIDE SEQUENCE [LARGE SCALE GENOMIC DNA]</scope>
    <source>
        <strain evidence="3 4">KCTC 23315</strain>
    </source>
</reference>
<comment type="caution">
    <text evidence="3">The sequence shown here is derived from an EMBL/GenBank/DDBJ whole genome shotgun (WGS) entry which is preliminary data.</text>
</comment>
<evidence type="ECO:0000256" key="2">
    <source>
        <dbReference type="SAM" id="SignalP"/>
    </source>
</evidence>
<accession>A0ABV6BGX5</accession>
<feature type="signal peptide" evidence="2">
    <location>
        <begin position="1"/>
        <end position="18"/>
    </location>
</feature>
<evidence type="ECO:0000313" key="4">
    <source>
        <dbReference type="Proteomes" id="UP001589813"/>
    </source>
</evidence>
<dbReference type="RefSeq" id="WP_377244990.1">
    <property type="nucleotide sequence ID" value="NZ_JBHLXP010000003.1"/>
</dbReference>
<sequence>MKKILLAVWLLHTSTSNATDAFDKARAAALTQPAETVALFELQLPELSSTPAWHQRDWLVLASRAYTRLKQFSQAEQNLRQADQLLSAGLSKTDLLLAAGFVNFMQQKYPAAFYWYQCSARFDLPPIEQARVGTSLGQISYMQGDFAAAKIHFEQSLTAATLYKQAALVALLQNNLGLVLWRQQQYQPALARLRQAMYGYTQLQEPYSLQMASLNLLTVVVAQQDWPAFDRYAAGISKSIDDKAPAELQNYLALLQALHQAARPLQPADMQHLQKLAAPLQIPGLVQNAALLLQQAGAGNSITPSPARDPQQDLRLPQLEQHCGPYHAE</sequence>
<dbReference type="Gene3D" id="1.25.40.10">
    <property type="entry name" value="Tetratricopeptide repeat domain"/>
    <property type="match status" value="1"/>
</dbReference>
<dbReference type="Pfam" id="PF13424">
    <property type="entry name" value="TPR_12"/>
    <property type="match status" value="1"/>
</dbReference>
<protein>
    <submittedName>
        <fullName evidence="3">Tetratricopeptide repeat protein</fullName>
    </submittedName>
</protein>
<keyword evidence="4" id="KW-1185">Reference proteome</keyword>
<dbReference type="Proteomes" id="UP001589813">
    <property type="component" value="Unassembled WGS sequence"/>
</dbReference>
<evidence type="ECO:0000256" key="1">
    <source>
        <dbReference type="SAM" id="MobiDB-lite"/>
    </source>
</evidence>
<evidence type="ECO:0000313" key="3">
    <source>
        <dbReference type="EMBL" id="MFC0049342.1"/>
    </source>
</evidence>
<keyword evidence="2" id="KW-0732">Signal</keyword>